<dbReference type="Proteomes" id="UP000658278">
    <property type="component" value="Unassembled WGS sequence"/>
</dbReference>
<keyword evidence="4" id="KW-1185">Reference proteome</keyword>
<protein>
    <submittedName>
        <fullName evidence="3">Uncharacterized protein</fullName>
    </submittedName>
</protein>
<feature type="transmembrane region" description="Helical" evidence="2">
    <location>
        <begin position="94"/>
        <end position="115"/>
    </location>
</feature>
<keyword evidence="2" id="KW-0472">Membrane</keyword>
<keyword evidence="1" id="KW-0175">Coiled coil</keyword>
<accession>A0A934R8P7</accession>
<dbReference type="AlphaFoldDB" id="A0A934R8P7"/>
<keyword evidence="2" id="KW-1133">Transmembrane helix</keyword>
<proteinExistence type="predicted"/>
<name>A0A934R8P7_9BACT</name>
<organism evidence="3 4">
    <name type="scientific">Haloferula rosea</name>
    <dbReference type="NCBI Taxonomy" id="490093"/>
    <lineage>
        <taxon>Bacteria</taxon>
        <taxon>Pseudomonadati</taxon>
        <taxon>Verrucomicrobiota</taxon>
        <taxon>Verrucomicrobiia</taxon>
        <taxon>Verrucomicrobiales</taxon>
        <taxon>Verrucomicrobiaceae</taxon>
        <taxon>Haloferula</taxon>
    </lineage>
</organism>
<evidence type="ECO:0000256" key="1">
    <source>
        <dbReference type="SAM" id="Coils"/>
    </source>
</evidence>
<reference evidence="3" key="1">
    <citation type="submission" date="2021-01" db="EMBL/GenBank/DDBJ databases">
        <title>Modified the classification status of verrucomicrobia.</title>
        <authorList>
            <person name="Feng X."/>
        </authorList>
    </citation>
    <scope>NUCLEOTIDE SEQUENCE</scope>
    <source>
        <strain evidence="3">KCTC 22201</strain>
    </source>
</reference>
<keyword evidence="2" id="KW-0812">Transmembrane</keyword>
<gene>
    <name evidence="3" type="ORF">JIN81_03210</name>
</gene>
<comment type="caution">
    <text evidence="3">The sequence shown here is derived from an EMBL/GenBank/DDBJ whole genome shotgun (WGS) entry which is preliminary data.</text>
</comment>
<evidence type="ECO:0000256" key="2">
    <source>
        <dbReference type="SAM" id="Phobius"/>
    </source>
</evidence>
<dbReference type="EMBL" id="JAENII010000002">
    <property type="protein sequence ID" value="MBK1826013.1"/>
    <property type="molecule type" value="Genomic_DNA"/>
</dbReference>
<feature type="coiled-coil region" evidence="1">
    <location>
        <begin position="128"/>
        <end position="162"/>
    </location>
</feature>
<sequence length="363" mass="42350">MPSGKDEKEAKLRVVEEVTHSEEVLRLGENEVEEVARVEVAPPPELTTRLATEEAEFERRTHEPDIDVIIDDARESEDLEDDWQETSTRGPVPYGWFVLIFLAIGGAVAWSAGWFSDEPEVVPADLARQESVERMAEDEAEIREATELVEMVEARVRQYADADSWEGMLPHVRDRSRVEPLMRRWYREEDFEPMPFGRLLVFQPLELDARNFFIVRYEVKKSNEAKSLLVEDCGDEGVFVDWETDVCYQPMPWDRYVEERPEGVLQFRVQVEPDYAGLYSHEFQDESRWLAIRLTALDSDEFLVGYVERRGKVEEEIRTLIEDNQYRPVSVVLRLRVPANVKSLRGVVIEEVVSNRWLIQEEK</sequence>
<evidence type="ECO:0000313" key="4">
    <source>
        <dbReference type="Proteomes" id="UP000658278"/>
    </source>
</evidence>
<evidence type="ECO:0000313" key="3">
    <source>
        <dbReference type="EMBL" id="MBK1826013.1"/>
    </source>
</evidence>
<dbReference type="RefSeq" id="WP_200276275.1">
    <property type="nucleotide sequence ID" value="NZ_JAENII010000002.1"/>
</dbReference>